<sequence>MDEKREVEQPLATSAASDTATRPLFEKFITTSVGSGWGEAVRAISPPTKMEKVAKFQPDMVKIGFAARLLQIYRNLNLPCPLAAQIRGVRPRPRIRPANACTNRRNAYV</sequence>
<evidence type="ECO:0000313" key="2">
    <source>
        <dbReference type="Proteomes" id="UP000000552"/>
    </source>
</evidence>
<gene>
    <name evidence="1" type="ordered locus">mlr4313</name>
</gene>
<dbReference type="HOGENOM" id="CLU_2181807_0_0_5"/>
<accession>Q98EC0</accession>
<evidence type="ECO:0000313" key="1">
    <source>
        <dbReference type="EMBL" id="BAB51000.1"/>
    </source>
</evidence>
<protein>
    <submittedName>
        <fullName evidence="1">Mlr4313 protein</fullName>
    </submittedName>
</protein>
<dbReference type="EMBL" id="BA000012">
    <property type="protein sequence ID" value="BAB51000.1"/>
    <property type="molecule type" value="Genomic_DNA"/>
</dbReference>
<dbReference type="Proteomes" id="UP000000552">
    <property type="component" value="Chromosome"/>
</dbReference>
<name>Q98EC0_RHILO</name>
<reference evidence="1 2" key="1">
    <citation type="journal article" date="2000" name="DNA Res.">
        <title>Complete genome structure of the nitrogen-fixing symbiotic bacterium Mesorhizobium loti.</title>
        <authorList>
            <person name="Kaneko T."/>
            <person name="Nakamura Y."/>
            <person name="Sato S."/>
            <person name="Asamizu E."/>
            <person name="Kato T."/>
            <person name="Sasamoto S."/>
            <person name="Watanabe A."/>
            <person name="Idesawa K."/>
            <person name="Ishikawa A."/>
            <person name="Kawashima K."/>
            <person name="Kimura T."/>
            <person name="Kishida Y."/>
            <person name="Kiyokawa C."/>
            <person name="Kohara M."/>
            <person name="Matsumoto M."/>
            <person name="Matsuno A."/>
            <person name="Mochizuki Y."/>
            <person name="Nakayama S."/>
            <person name="Nakazaki N."/>
            <person name="Shimpo S."/>
            <person name="Sugimoto M."/>
            <person name="Takeuchi C."/>
            <person name="Yamada M."/>
            <person name="Tabata S."/>
        </authorList>
    </citation>
    <scope>NUCLEOTIDE SEQUENCE [LARGE SCALE GENOMIC DNA]</scope>
    <source>
        <strain evidence="2">LMG 29417 / CECT 9101 / MAFF 303099</strain>
    </source>
</reference>
<proteinExistence type="predicted"/>
<organism evidence="1 2">
    <name type="scientific">Mesorhizobium japonicum (strain LMG 29417 / CECT 9101 / MAFF 303099)</name>
    <name type="common">Mesorhizobium loti (strain MAFF 303099)</name>
    <dbReference type="NCBI Taxonomy" id="266835"/>
    <lineage>
        <taxon>Bacteria</taxon>
        <taxon>Pseudomonadati</taxon>
        <taxon>Pseudomonadota</taxon>
        <taxon>Alphaproteobacteria</taxon>
        <taxon>Hyphomicrobiales</taxon>
        <taxon>Phyllobacteriaceae</taxon>
        <taxon>Mesorhizobium</taxon>
    </lineage>
</organism>
<dbReference type="KEGG" id="mlo:mlr4313"/>
<dbReference type="AlphaFoldDB" id="Q98EC0"/>